<protein>
    <recommendedName>
        <fullName evidence="4">Choice-of-anchor G family protein</fullName>
    </recommendedName>
</protein>
<feature type="region of interest" description="Disordered" evidence="1">
    <location>
        <begin position="518"/>
        <end position="555"/>
    </location>
</feature>
<dbReference type="NCBIfam" id="NF033766">
    <property type="entry name" value="choice_anch_G"/>
    <property type="match status" value="1"/>
</dbReference>
<keyword evidence="3" id="KW-1185">Reference proteome</keyword>
<organism evidence="2 3">
    <name type="scientific">Brevibacterium sandarakinum</name>
    <dbReference type="NCBI Taxonomy" id="629680"/>
    <lineage>
        <taxon>Bacteria</taxon>
        <taxon>Bacillati</taxon>
        <taxon>Actinomycetota</taxon>
        <taxon>Actinomycetes</taxon>
        <taxon>Micrococcales</taxon>
        <taxon>Brevibacteriaceae</taxon>
        <taxon>Brevibacterium</taxon>
    </lineage>
</organism>
<accession>A0A1H1SEB6</accession>
<gene>
    <name evidence="2" type="ORF">SAMN04489751_2064</name>
</gene>
<evidence type="ECO:0000256" key="1">
    <source>
        <dbReference type="SAM" id="MobiDB-lite"/>
    </source>
</evidence>
<dbReference type="InterPro" id="IPR047900">
    <property type="entry name" value="Choice_anch_G"/>
</dbReference>
<sequence>MSHHAQARFFSTFSGDHRKRKMILGRILPGMAIGVAGTLLASTAVSAQGLDAYDDEPTAAGANVAGMTLDSKELVALAQSKAGSESDPGPNREAFNGAVGGDEVVDFGAGYEIPLDEFLSFGEGGAIHSESTATDAKNGKAVTGIVGADGGLTLDGKDSEFGTAKVDLLSLVAATGKSDVTEGLIDQADLNFGLGGSWVEAVDGEFQDPDGVGKYGQYRVGDAKLELHSPAIEDAGDGVSDAAGQMEDEVTDAVNDALGLGKALPGMTVDTTVTSTIQDDVLDAILREPITTDDGLATIDLGEGSVEVDVARIGGNDDGVIDRPVGINNQDPNTELIDDETYPFIASSIHDAIEKVIDVAVDTAVESLRSANVNVDITALDGTTASWDMDLTGEVSNYSCESAGATGAVSCTTIDGVMKTMDTVMGPVYDTLSDPSGLLYDAFTTIKTDMMTVPIRAALDPFLKLIADNLVSLQINHQETTECTTADGSKAVNGVKVSALSLGVADGKARMNFGNAGVRTDTCDESAKDAPKGPVDRHSDDTKSGPFGFLPNMGW</sequence>
<dbReference type="AlphaFoldDB" id="A0A1H1SEB6"/>
<dbReference type="EMBL" id="LT629739">
    <property type="protein sequence ID" value="SDS45719.1"/>
    <property type="molecule type" value="Genomic_DNA"/>
</dbReference>
<proteinExistence type="predicted"/>
<evidence type="ECO:0000313" key="3">
    <source>
        <dbReference type="Proteomes" id="UP000199700"/>
    </source>
</evidence>
<evidence type="ECO:0008006" key="4">
    <source>
        <dbReference type="Google" id="ProtNLM"/>
    </source>
</evidence>
<name>A0A1H1SEB6_BRESA</name>
<feature type="compositionally biased region" description="Basic and acidic residues" evidence="1">
    <location>
        <begin position="521"/>
        <end position="543"/>
    </location>
</feature>
<reference evidence="2" key="1">
    <citation type="submission" date="2016-10" db="EMBL/GenBank/DDBJ databases">
        <authorList>
            <person name="Varghese N."/>
            <person name="Submissions S."/>
        </authorList>
    </citation>
    <scope>NUCLEOTIDE SEQUENCE [LARGE SCALE GENOMIC DNA]</scope>
    <source>
        <strain evidence="2">DSM 22082</strain>
    </source>
</reference>
<dbReference type="Proteomes" id="UP000199700">
    <property type="component" value="Chromosome"/>
</dbReference>
<evidence type="ECO:0000313" key="2">
    <source>
        <dbReference type="EMBL" id="SDS45719.1"/>
    </source>
</evidence>